<evidence type="ECO:0000313" key="1">
    <source>
        <dbReference type="EMBL" id="CAB4125007.1"/>
    </source>
</evidence>
<gene>
    <name evidence="1" type="ORF">UFOVP54_49</name>
</gene>
<organism evidence="1">
    <name type="scientific">uncultured Caudovirales phage</name>
    <dbReference type="NCBI Taxonomy" id="2100421"/>
    <lineage>
        <taxon>Viruses</taxon>
        <taxon>Duplodnaviria</taxon>
        <taxon>Heunggongvirae</taxon>
        <taxon>Uroviricota</taxon>
        <taxon>Caudoviricetes</taxon>
        <taxon>Peduoviridae</taxon>
        <taxon>Maltschvirus</taxon>
        <taxon>Maltschvirus maltsch</taxon>
    </lineage>
</organism>
<sequence length="99" mass="11752">MGNFDLKKFLVENKLTSNSRILKENSNTRSADYDFIEPENDPLVTKVMKYLEQNYEEGKDYRYEEALNRLYIYDELSSDAELVDLLADVFEQPQYEDGY</sequence>
<protein>
    <submittedName>
        <fullName evidence="1">Uncharacterized protein</fullName>
    </submittedName>
</protein>
<dbReference type="EMBL" id="LR796188">
    <property type="protein sequence ID" value="CAB4125007.1"/>
    <property type="molecule type" value="Genomic_DNA"/>
</dbReference>
<reference evidence="1" key="1">
    <citation type="submission" date="2020-04" db="EMBL/GenBank/DDBJ databases">
        <authorList>
            <person name="Chiriac C."/>
            <person name="Salcher M."/>
            <person name="Ghai R."/>
            <person name="Kavagutti S V."/>
        </authorList>
    </citation>
    <scope>NUCLEOTIDE SEQUENCE</scope>
</reference>
<name>A0A6J5KVJ7_9CAUD</name>
<proteinExistence type="predicted"/>
<accession>A0A6J5KVJ7</accession>